<dbReference type="GO" id="GO:0032259">
    <property type="term" value="P:methylation"/>
    <property type="evidence" value="ECO:0007669"/>
    <property type="project" value="UniProtKB-KW"/>
</dbReference>
<dbReference type="SUPFAM" id="SSF53335">
    <property type="entry name" value="S-adenosyl-L-methionine-dependent methyltransferases"/>
    <property type="match status" value="1"/>
</dbReference>
<gene>
    <name evidence="2" type="primary">rebM</name>
    <name evidence="2" type="ORF">NIG5292_01297</name>
</gene>
<name>A0A0U1NKG7_9RHOB</name>
<keyword evidence="3" id="KW-1185">Reference proteome</keyword>
<evidence type="ECO:0000259" key="1">
    <source>
        <dbReference type="Pfam" id="PF08241"/>
    </source>
</evidence>
<dbReference type="GO" id="GO:0102082">
    <property type="term" value="F:demethylrebeccamycin--D-glucose O-methyltransferase activity"/>
    <property type="evidence" value="ECO:0007669"/>
    <property type="project" value="UniProtKB-EC"/>
</dbReference>
<keyword evidence="2" id="KW-0808">Transferase</keyword>
<dbReference type="OrthoDB" id="9811589at2"/>
<dbReference type="Proteomes" id="UP000048949">
    <property type="component" value="Unassembled WGS sequence"/>
</dbReference>
<dbReference type="EC" id="2.1.1.164" evidence="2"/>
<dbReference type="GO" id="GO:0008757">
    <property type="term" value="F:S-adenosylmethionine-dependent methyltransferase activity"/>
    <property type="evidence" value="ECO:0007669"/>
    <property type="project" value="InterPro"/>
</dbReference>
<keyword evidence="2" id="KW-0489">Methyltransferase</keyword>
<dbReference type="AlphaFoldDB" id="A0A0U1NKG7"/>
<feature type="domain" description="Methyltransferase type 11" evidence="1">
    <location>
        <begin position="67"/>
        <end position="156"/>
    </location>
</feature>
<reference evidence="2 3" key="1">
    <citation type="submission" date="2015-04" db="EMBL/GenBank/DDBJ databases">
        <authorList>
            <person name="Syromyatnikov M.Y."/>
            <person name="Popov V.N."/>
        </authorList>
    </citation>
    <scope>NUCLEOTIDE SEQUENCE [LARGE SCALE GENOMIC DNA]</scope>
    <source>
        <strain evidence="2 3">CECT 5292</strain>
    </source>
</reference>
<accession>A0A0U1NKG7</accession>
<dbReference type="EMBL" id="CVQV01000005">
    <property type="protein sequence ID" value="CRK75254.1"/>
    <property type="molecule type" value="Genomic_DNA"/>
</dbReference>
<proteinExistence type="predicted"/>
<protein>
    <submittedName>
        <fullName evidence="2">Demethylrebeccamycin-D-glucose O-methyltransferase</fullName>
        <ecNumber evidence="2">2.1.1.164</ecNumber>
    </submittedName>
</protein>
<dbReference type="STRING" id="282199.GCA_001049735_01296"/>
<dbReference type="Gene3D" id="3.40.50.150">
    <property type="entry name" value="Vaccinia Virus protein VP39"/>
    <property type="match status" value="1"/>
</dbReference>
<dbReference type="RefSeq" id="WP_048598643.1">
    <property type="nucleotide sequence ID" value="NZ_CBFHGK010000002.1"/>
</dbReference>
<dbReference type="CDD" id="cd02440">
    <property type="entry name" value="AdoMet_MTases"/>
    <property type="match status" value="1"/>
</dbReference>
<dbReference type="Pfam" id="PF08241">
    <property type="entry name" value="Methyltransf_11"/>
    <property type="match status" value="1"/>
</dbReference>
<dbReference type="InterPro" id="IPR013216">
    <property type="entry name" value="Methyltransf_11"/>
</dbReference>
<evidence type="ECO:0000313" key="2">
    <source>
        <dbReference type="EMBL" id="CRK75254.1"/>
    </source>
</evidence>
<organism evidence="2 3">
    <name type="scientific">Nereida ignava</name>
    <dbReference type="NCBI Taxonomy" id="282199"/>
    <lineage>
        <taxon>Bacteria</taxon>
        <taxon>Pseudomonadati</taxon>
        <taxon>Pseudomonadota</taxon>
        <taxon>Alphaproteobacteria</taxon>
        <taxon>Rhodobacterales</taxon>
        <taxon>Roseobacteraceae</taxon>
        <taxon>Nereida</taxon>
    </lineage>
</organism>
<dbReference type="InterPro" id="IPR029063">
    <property type="entry name" value="SAM-dependent_MTases_sf"/>
</dbReference>
<sequence>MINQRIDTRAIGLDVGLKFMSWLTGAENLHYGLWTGLEVNAANLGAAQAAYTDKLFKLLPPAPARILDIGGGAGEPARKLIDLGYDVDIVVPSEFLATRCRENAPAARVHLMKFEDFETADRFDVCLFSESFQYIAVDQSLPKANTLLRKGGVIVIADCFRSENFVREDLNHKVGGGHALHLFQDAVPRHGFVVTSEEDITAAVAPSVDLEQQLFNVIGFATTRIDAELQAKKPKTRWFIARAFGLFSSERRRVRLDQRLNHKTRNADAFCYNNRYLMLILERA</sequence>
<evidence type="ECO:0000313" key="3">
    <source>
        <dbReference type="Proteomes" id="UP000048949"/>
    </source>
</evidence>